<dbReference type="InterPro" id="IPR007573">
    <property type="entry name" value="QWRF"/>
</dbReference>
<dbReference type="EMBL" id="JAGKQM010000013">
    <property type="protein sequence ID" value="KAH0889979.1"/>
    <property type="molecule type" value="Genomic_DNA"/>
</dbReference>
<feature type="compositionally biased region" description="Basic and acidic residues" evidence="8">
    <location>
        <begin position="656"/>
        <end position="665"/>
    </location>
</feature>
<feature type="region of interest" description="Disordered" evidence="8">
    <location>
        <begin position="158"/>
        <end position="189"/>
    </location>
</feature>
<evidence type="ECO:0000256" key="5">
    <source>
        <dbReference type="ARBA" id="ARBA00023054"/>
    </source>
</evidence>
<comment type="subcellular location">
    <subcellularLocation>
        <location evidence="1">Nucleus</location>
    </subcellularLocation>
</comment>
<feature type="compositionally biased region" description="Basic residues" evidence="8">
    <location>
        <begin position="641"/>
        <end position="655"/>
    </location>
</feature>
<reference evidence="9 10" key="1">
    <citation type="submission" date="2021-05" db="EMBL/GenBank/DDBJ databases">
        <title>Genome Assembly of Synthetic Allotetraploid Brassica napus Reveals Homoeologous Exchanges between Subgenomes.</title>
        <authorList>
            <person name="Davis J.T."/>
        </authorList>
    </citation>
    <scope>NUCLEOTIDE SEQUENCE [LARGE SCALE GENOMIC DNA]</scope>
    <source>
        <strain evidence="10">cv. Da-Ae</strain>
        <tissue evidence="9">Seedling</tissue>
    </source>
</reference>
<evidence type="ECO:0000256" key="1">
    <source>
        <dbReference type="ARBA" id="ARBA00004123"/>
    </source>
</evidence>
<feature type="region of interest" description="Disordered" evidence="8">
    <location>
        <begin position="625"/>
        <end position="813"/>
    </location>
</feature>
<feature type="region of interest" description="Disordered" evidence="8">
    <location>
        <begin position="556"/>
        <end position="592"/>
    </location>
</feature>
<evidence type="ECO:0000256" key="3">
    <source>
        <dbReference type="ARBA" id="ARBA00022664"/>
    </source>
</evidence>
<dbReference type="InterPro" id="IPR022209">
    <property type="entry name" value="CWC25"/>
</dbReference>
<dbReference type="Pfam" id="PF04484">
    <property type="entry name" value="QWRF"/>
    <property type="match status" value="1"/>
</dbReference>
<keyword evidence="3" id="KW-0507">mRNA processing</keyword>
<feature type="non-terminal residue" evidence="9">
    <location>
        <position position="1"/>
    </location>
</feature>
<feature type="compositionally biased region" description="Basic and acidic residues" evidence="8">
    <location>
        <begin position="164"/>
        <end position="175"/>
    </location>
</feature>
<name>A0ABQ8ABU3_BRANA</name>
<sequence length="902" mass="103175">IVNYGLVNISSIAMEARTGRYVQEHPSTPAPVPPPSTRRPRVREVSSRFMSPVSSSSSSGGDLHSNSPRHLNHNHQQHQKSRRQLKLSDGGENRSSETARSLHSPFPLQQKRSKPLKENRLDTPTTVLPPPSRSRLNQQRLLTSSAAARLLRLSVSTDGEEDYDREKSNDSDHAKLFNTPASSPLRRSLSSSCHDVRASLLIKGSSLPPVAPNSKSQADTKRQKKALGQQVDTHCLKLLQNRYLQWRFANASARVKTQAQKAQAERMFYSLGLKMSELSDSVQKKRLELQRLLRAKVVKEIVESQIPYLEQWETLLEEEYLTSVSETSEALLNASLRLPLDADIKVETKELAETLDVASKSMEGIVQNIRNFLPKTQEMEPLMSELARVSSNAKASAEDCGVGLLKTHSSHNAILEVSLFSRSVNSKGANILFDDLYPEWGYLYHTVKHCNIHTQALKLKDGIRGVSVTSRTCGRPSRNKRPSRKSSRSFVSRSSRRRSRLYLMTWLSIRLVNVLELCRIYNMRRQERLEFLYDSGLAVGKGSASGSGVSFQKEEQPLANAADAGNGASEKPDPSAPGALFEDKTPSANDSWRKLHSDPLLLIRQREQEALARIKNNPVKMALIRKSVEEKGKGKDGDKKEHKKRHKHKSGKQHRKETSTRHHSDSEEDSSEENGRKSHHHRSSVDHDEHYERRKSDLDKESKSYSKHYERQRPDLEDDSKRRDRRYQHYERRRTDLEDESKRRECHDKHYERRRSDVDDESKRSENRPSEKYRSQEDRKRKTEDLDNGKHPSKENGYQNRRRNGGGSKLSEEERAARFKLMQMDAEVHEEQRWRRLKKADETDAVEASKNKISTGKSFLDEANKSVYEVEKGGSSTIEESVRRRSYYSQRGNEAEGNAFRR</sequence>
<feature type="compositionally biased region" description="Low complexity" evidence="8">
    <location>
        <begin position="47"/>
        <end position="66"/>
    </location>
</feature>
<dbReference type="PANTHER" id="PTHR16196:SF0">
    <property type="entry name" value="PRE-MRNA-SPLICING FACTOR CWC25 HOMOLOG"/>
    <property type="match status" value="1"/>
</dbReference>
<evidence type="ECO:0000256" key="7">
    <source>
        <dbReference type="ARBA" id="ARBA00023242"/>
    </source>
</evidence>
<keyword evidence="5" id="KW-0175">Coiled coil</keyword>
<evidence type="ECO:0000313" key="10">
    <source>
        <dbReference type="Proteomes" id="UP000824890"/>
    </source>
</evidence>
<keyword evidence="6" id="KW-0508">mRNA splicing</keyword>
<dbReference type="InterPro" id="IPR051376">
    <property type="entry name" value="CWC25_splicing_factor"/>
</dbReference>
<feature type="region of interest" description="Disordered" evidence="8">
    <location>
        <begin position="469"/>
        <end position="492"/>
    </location>
</feature>
<feature type="region of interest" description="Disordered" evidence="8">
    <location>
        <begin position="21"/>
        <end position="139"/>
    </location>
</feature>
<keyword evidence="4" id="KW-0747">Spliceosome</keyword>
<feature type="compositionally biased region" description="Basic and acidic residues" evidence="8">
    <location>
        <begin position="626"/>
        <end position="640"/>
    </location>
</feature>
<comment type="similarity">
    <text evidence="2">Belongs to the CWC25 family.</text>
</comment>
<evidence type="ECO:0000256" key="6">
    <source>
        <dbReference type="ARBA" id="ARBA00023187"/>
    </source>
</evidence>
<organism evidence="9 10">
    <name type="scientific">Brassica napus</name>
    <name type="common">Rape</name>
    <dbReference type="NCBI Taxonomy" id="3708"/>
    <lineage>
        <taxon>Eukaryota</taxon>
        <taxon>Viridiplantae</taxon>
        <taxon>Streptophyta</taxon>
        <taxon>Embryophyta</taxon>
        <taxon>Tracheophyta</taxon>
        <taxon>Spermatophyta</taxon>
        <taxon>Magnoliopsida</taxon>
        <taxon>eudicotyledons</taxon>
        <taxon>Gunneridae</taxon>
        <taxon>Pentapetalae</taxon>
        <taxon>rosids</taxon>
        <taxon>malvids</taxon>
        <taxon>Brassicales</taxon>
        <taxon>Brassicaceae</taxon>
        <taxon>Brassiceae</taxon>
        <taxon>Brassica</taxon>
    </lineage>
</organism>
<feature type="compositionally biased region" description="Pro residues" evidence="8">
    <location>
        <begin position="28"/>
        <end position="37"/>
    </location>
</feature>
<evidence type="ECO:0000256" key="2">
    <source>
        <dbReference type="ARBA" id="ARBA00006695"/>
    </source>
</evidence>
<feature type="region of interest" description="Disordered" evidence="8">
    <location>
        <begin position="204"/>
        <end position="226"/>
    </location>
</feature>
<feature type="compositionally biased region" description="Basic and acidic residues" evidence="8">
    <location>
        <begin position="683"/>
        <end position="794"/>
    </location>
</feature>
<comment type="caution">
    <text evidence="9">The sequence shown here is derived from an EMBL/GenBank/DDBJ whole genome shotgun (WGS) entry which is preliminary data.</text>
</comment>
<dbReference type="Proteomes" id="UP000824890">
    <property type="component" value="Unassembled WGS sequence"/>
</dbReference>
<feature type="compositionally biased region" description="Basic residues" evidence="8">
    <location>
        <begin position="70"/>
        <end position="85"/>
    </location>
</feature>
<evidence type="ECO:0000256" key="4">
    <source>
        <dbReference type="ARBA" id="ARBA00022728"/>
    </source>
</evidence>
<gene>
    <name evidence="9" type="ORF">HID58_052408</name>
</gene>
<accession>A0ABQ8ABU3</accession>
<dbReference type="Pfam" id="PF12542">
    <property type="entry name" value="CWC25"/>
    <property type="match status" value="1"/>
</dbReference>
<feature type="compositionally biased region" description="Basic and acidic residues" evidence="8">
    <location>
        <begin position="581"/>
        <end position="592"/>
    </location>
</feature>
<evidence type="ECO:0000313" key="9">
    <source>
        <dbReference type="EMBL" id="KAH0889979.1"/>
    </source>
</evidence>
<dbReference type="PANTHER" id="PTHR16196">
    <property type="entry name" value="CELL CYCLE CONTROL PROTEIN CWF25"/>
    <property type="match status" value="1"/>
</dbReference>
<protein>
    <submittedName>
        <fullName evidence="9">Uncharacterized protein</fullName>
    </submittedName>
</protein>
<feature type="compositionally biased region" description="Basic residues" evidence="8">
    <location>
        <begin position="477"/>
        <end position="487"/>
    </location>
</feature>
<evidence type="ECO:0000256" key="8">
    <source>
        <dbReference type="SAM" id="MobiDB-lite"/>
    </source>
</evidence>
<keyword evidence="10" id="KW-1185">Reference proteome</keyword>
<keyword evidence="7" id="KW-0539">Nucleus</keyword>
<feature type="region of interest" description="Disordered" evidence="8">
    <location>
        <begin position="873"/>
        <end position="902"/>
    </location>
</feature>
<proteinExistence type="inferred from homology"/>